<dbReference type="InterPro" id="IPR006620">
    <property type="entry name" value="Pro_4_hyd_alph"/>
</dbReference>
<dbReference type="PROSITE" id="PS51471">
    <property type="entry name" value="FE2OG_OXY"/>
    <property type="match status" value="1"/>
</dbReference>
<dbReference type="AlphaFoldDB" id="A0A5B8MJ20"/>
<keyword evidence="6" id="KW-0408">Iron</keyword>
<organism evidence="10 11">
    <name type="scientific">Chloropicon primus</name>
    <dbReference type="NCBI Taxonomy" id="1764295"/>
    <lineage>
        <taxon>Eukaryota</taxon>
        <taxon>Viridiplantae</taxon>
        <taxon>Chlorophyta</taxon>
        <taxon>Chloropicophyceae</taxon>
        <taxon>Chloropicales</taxon>
        <taxon>Chloropicaceae</taxon>
        <taxon>Chloropicon</taxon>
    </lineage>
</organism>
<keyword evidence="5" id="KW-0560">Oxidoreductase</keyword>
<keyword evidence="8" id="KW-0472">Membrane</keyword>
<name>A0A5B8MJ20_9CHLO</name>
<dbReference type="Proteomes" id="UP000316726">
    <property type="component" value="Chromosome 4"/>
</dbReference>
<dbReference type="PANTHER" id="PTHR10869:SF238">
    <property type="entry name" value="PROLYL 4-HYDROXYLASE 6-RELATED"/>
    <property type="match status" value="1"/>
</dbReference>
<evidence type="ECO:0000256" key="4">
    <source>
        <dbReference type="ARBA" id="ARBA00022964"/>
    </source>
</evidence>
<evidence type="ECO:0000256" key="3">
    <source>
        <dbReference type="ARBA" id="ARBA00022723"/>
    </source>
</evidence>
<evidence type="ECO:0000256" key="1">
    <source>
        <dbReference type="ARBA" id="ARBA00001961"/>
    </source>
</evidence>
<dbReference type="PANTHER" id="PTHR10869">
    <property type="entry name" value="PROLYL 4-HYDROXYLASE ALPHA SUBUNIT"/>
    <property type="match status" value="1"/>
</dbReference>
<dbReference type="GO" id="GO:0004656">
    <property type="term" value="F:procollagen-proline 4-dioxygenase activity"/>
    <property type="evidence" value="ECO:0007669"/>
    <property type="project" value="UniProtKB-EC"/>
</dbReference>
<dbReference type="GO" id="GO:0005506">
    <property type="term" value="F:iron ion binding"/>
    <property type="evidence" value="ECO:0007669"/>
    <property type="project" value="InterPro"/>
</dbReference>
<dbReference type="InterPro" id="IPR044862">
    <property type="entry name" value="Pro_4_hyd_alph_FE2OG_OXY"/>
</dbReference>
<keyword evidence="3" id="KW-0479">Metal-binding</keyword>
<dbReference type="OrthoDB" id="420380at2759"/>
<dbReference type="GO" id="GO:0005789">
    <property type="term" value="C:endoplasmic reticulum membrane"/>
    <property type="evidence" value="ECO:0007669"/>
    <property type="project" value="UniProtKB-SubCell"/>
</dbReference>
<dbReference type="Gene3D" id="2.60.120.620">
    <property type="entry name" value="q2cbj1_9rhob like domain"/>
    <property type="match status" value="1"/>
</dbReference>
<reference evidence="10 11" key="1">
    <citation type="submission" date="2018-07" db="EMBL/GenBank/DDBJ databases">
        <title>The complete nuclear genome of the prasinophyte Chloropicon primus (CCMP1205).</title>
        <authorList>
            <person name="Pombert J.-F."/>
            <person name="Otis C."/>
            <person name="Turmel M."/>
            <person name="Lemieux C."/>
        </authorList>
    </citation>
    <scope>NUCLEOTIDE SEQUENCE [LARGE SCALE GENOMIC DNA]</scope>
    <source>
        <strain evidence="10 11">CCMP1205</strain>
    </source>
</reference>
<evidence type="ECO:0000256" key="8">
    <source>
        <dbReference type="SAM" id="Phobius"/>
    </source>
</evidence>
<sequence length="345" mass="39671">MKEQKKHWGEKFSSLPVIGRIMVPSKRTLFLFLSAYLFVYYLLPKEFRAAEVRHSNHVLDETTFSVWEPVHGSNETWIEVMSWSPRAFVIHNWLTEEQADHLVELGRGNLERSEVVSGKLSETKTSKVRTSQGAFLQRYQTETVAHLQEKVSLLLGQPALTQEPLQILKYNPSEKYNPHFDAVNKKDKADGEPNRAVTILMYLSDVQAGGETNFPLGALQRDYQEKHGRDVSRETRCQGRYSEVSRRNSVRPKKTSALVFWDLDPSLVYKDMASLHEGCPVISGEKWSSTIWSRTDVTTTGDVPYVKDQLSEFNGLRVAGDGLKVLRTERFRPKRLWNPMTAQYY</sequence>
<comment type="catalytic activity">
    <reaction evidence="7">
        <text>L-prolyl-[collagen] + 2-oxoglutarate + O2 = trans-4-hydroxy-L-prolyl-[collagen] + succinate + CO2</text>
        <dbReference type="Rhea" id="RHEA:18945"/>
        <dbReference type="Rhea" id="RHEA-COMP:11676"/>
        <dbReference type="Rhea" id="RHEA-COMP:11680"/>
        <dbReference type="ChEBI" id="CHEBI:15379"/>
        <dbReference type="ChEBI" id="CHEBI:16526"/>
        <dbReference type="ChEBI" id="CHEBI:16810"/>
        <dbReference type="ChEBI" id="CHEBI:30031"/>
        <dbReference type="ChEBI" id="CHEBI:50342"/>
        <dbReference type="ChEBI" id="CHEBI:61965"/>
        <dbReference type="EC" id="1.14.11.2"/>
    </reaction>
</comment>
<comment type="subcellular location">
    <subcellularLocation>
        <location evidence="2">Endoplasmic reticulum membrane</location>
        <topology evidence="2">Single-pass type II membrane protein</topology>
    </subcellularLocation>
</comment>
<feature type="domain" description="Fe2OG dioxygenase" evidence="9">
    <location>
        <begin position="161"/>
        <end position="295"/>
    </location>
</feature>
<protein>
    <submittedName>
        <fullName evidence="10">Prolyl 4-hydroxylase</fullName>
    </submittedName>
</protein>
<dbReference type="InterPro" id="IPR005123">
    <property type="entry name" value="Oxoglu/Fe-dep_dioxygenase_dom"/>
</dbReference>
<keyword evidence="8" id="KW-1133">Transmembrane helix</keyword>
<proteinExistence type="predicted"/>
<evidence type="ECO:0000256" key="2">
    <source>
        <dbReference type="ARBA" id="ARBA00004648"/>
    </source>
</evidence>
<gene>
    <name evidence="10" type="ORF">A3770_04p29170</name>
</gene>
<evidence type="ECO:0000313" key="10">
    <source>
        <dbReference type="EMBL" id="QDZ20399.1"/>
    </source>
</evidence>
<dbReference type="EMBL" id="CP031037">
    <property type="protein sequence ID" value="QDZ20399.1"/>
    <property type="molecule type" value="Genomic_DNA"/>
</dbReference>
<keyword evidence="11" id="KW-1185">Reference proteome</keyword>
<evidence type="ECO:0000256" key="6">
    <source>
        <dbReference type="ARBA" id="ARBA00023004"/>
    </source>
</evidence>
<feature type="transmembrane region" description="Helical" evidence="8">
    <location>
        <begin position="21"/>
        <end position="43"/>
    </location>
</feature>
<dbReference type="SMART" id="SM00702">
    <property type="entry name" value="P4Hc"/>
    <property type="match status" value="1"/>
</dbReference>
<keyword evidence="4" id="KW-0223">Dioxygenase</keyword>
<evidence type="ECO:0000313" key="11">
    <source>
        <dbReference type="Proteomes" id="UP000316726"/>
    </source>
</evidence>
<keyword evidence="8" id="KW-0812">Transmembrane</keyword>
<dbReference type="Pfam" id="PF13640">
    <property type="entry name" value="2OG-FeII_Oxy_3"/>
    <property type="match status" value="1"/>
</dbReference>
<evidence type="ECO:0000259" key="9">
    <source>
        <dbReference type="PROSITE" id="PS51471"/>
    </source>
</evidence>
<evidence type="ECO:0000256" key="7">
    <source>
        <dbReference type="ARBA" id="ARBA00049169"/>
    </source>
</evidence>
<accession>A0A5B8MJ20</accession>
<dbReference type="GO" id="GO:0031418">
    <property type="term" value="F:L-ascorbic acid binding"/>
    <property type="evidence" value="ECO:0007669"/>
    <property type="project" value="InterPro"/>
</dbReference>
<comment type="cofactor">
    <cofactor evidence="1">
        <name>L-ascorbate</name>
        <dbReference type="ChEBI" id="CHEBI:38290"/>
    </cofactor>
</comment>
<evidence type="ECO:0000256" key="5">
    <source>
        <dbReference type="ARBA" id="ARBA00023002"/>
    </source>
</evidence>
<dbReference type="STRING" id="1764295.A0A5B8MJ20"/>
<dbReference type="InterPro" id="IPR045054">
    <property type="entry name" value="P4HA-like"/>
</dbReference>